<organism evidence="2 3">
    <name type="scientific">Gigaspora margarita</name>
    <dbReference type="NCBI Taxonomy" id="4874"/>
    <lineage>
        <taxon>Eukaryota</taxon>
        <taxon>Fungi</taxon>
        <taxon>Fungi incertae sedis</taxon>
        <taxon>Mucoromycota</taxon>
        <taxon>Glomeromycotina</taxon>
        <taxon>Glomeromycetes</taxon>
        <taxon>Diversisporales</taxon>
        <taxon>Gigasporaceae</taxon>
        <taxon>Gigaspora</taxon>
    </lineage>
</organism>
<keyword evidence="3" id="KW-1185">Reference proteome</keyword>
<feature type="compositionally biased region" description="Polar residues" evidence="1">
    <location>
        <begin position="26"/>
        <end position="36"/>
    </location>
</feature>
<proteinExistence type="predicted"/>
<dbReference type="EMBL" id="WTPW01001604">
    <property type="protein sequence ID" value="KAF0426364.1"/>
    <property type="molecule type" value="Genomic_DNA"/>
</dbReference>
<comment type="caution">
    <text evidence="2">The sequence shown here is derived from an EMBL/GenBank/DDBJ whole genome shotgun (WGS) entry which is preliminary data.</text>
</comment>
<feature type="region of interest" description="Disordered" evidence="1">
    <location>
        <begin position="1"/>
        <end position="73"/>
    </location>
</feature>
<reference evidence="2 3" key="1">
    <citation type="journal article" date="2019" name="Environ. Microbiol.">
        <title>At the nexus of three kingdoms: the genome of the mycorrhizal fungus Gigaspora margarita provides insights into plant, endobacterial and fungal interactions.</title>
        <authorList>
            <person name="Venice F."/>
            <person name="Ghignone S."/>
            <person name="Salvioli di Fossalunga A."/>
            <person name="Amselem J."/>
            <person name="Novero M."/>
            <person name="Xianan X."/>
            <person name="Sedzielewska Toro K."/>
            <person name="Morin E."/>
            <person name="Lipzen A."/>
            <person name="Grigoriev I.V."/>
            <person name="Henrissat B."/>
            <person name="Martin F.M."/>
            <person name="Bonfante P."/>
        </authorList>
    </citation>
    <scope>NUCLEOTIDE SEQUENCE [LARGE SCALE GENOMIC DNA]</scope>
    <source>
        <strain evidence="2 3">BEG34</strain>
    </source>
</reference>
<name>A0A8H3X8U5_GIGMA</name>
<evidence type="ECO:0000313" key="2">
    <source>
        <dbReference type="EMBL" id="KAF0426364.1"/>
    </source>
</evidence>
<feature type="compositionally biased region" description="Polar residues" evidence="1">
    <location>
        <begin position="1"/>
        <end position="18"/>
    </location>
</feature>
<gene>
    <name evidence="2" type="ORF">F8M41_006211</name>
</gene>
<evidence type="ECO:0000256" key="1">
    <source>
        <dbReference type="SAM" id="MobiDB-lite"/>
    </source>
</evidence>
<dbReference type="AlphaFoldDB" id="A0A8H3X8U5"/>
<protein>
    <submittedName>
        <fullName evidence="2">Uncharacterized protein</fullName>
    </submittedName>
</protein>
<evidence type="ECO:0000313" key="3">
    <source>
        <dbReference type="Proteomes" id="UP000439903"/>
    </source>
</evidence>
<dbReference type="Proteomes" id="UP000439903">
    <property type="component" value="Unassembled WGS sequence"/>
</dbReference>
<accession>A0A8H3X8U5</accession>
<sequence length="73" mass="8269">MNIHQNTTNKVSENNPLKQKSKKFDNMNSTKDNNINDIEDYQPKTEEPVQTNQDSKTNNKDRGGSGKNGKCLT</sequence>